<name>A0A4Z1IS67_9HELO</name>
<accession>A0A4Z1IS67</accession>
<proteinExistence type="predicted"/>
<evidence type="ECO:0000313" key="2">
    <source>
        <dbReference type="EMBL" id="TGO64349.1"/>
    </source>
</evidence>
<comment type="caution">
    <text evidence="2">The sequence shown here is derived from an EMBL/GenBank/DDBJ whole genome shotgun (WGS) entry which is preliminary data.</text>
</comment>
<reference evidence="2 3" key="1">
    <citation type="submission" date="2017-12" db="EMBL/GenBank/DDBJ databases">
        <title>Comparative genomics of Botrytis spp.</title>
        <authorList>
            <person name="Valero-Jimenez C.A."/>
            <person name="Tapia P."/>
            <person name="Veloso J."/>
            <person name="Silva-Moreno E."/>
            <person name="Staats M."/>
            <person name="Valdes J.H."/>
            <person name="Van Kan J.A.L."/>
        </authorList>
    </citation>
    <scope>NUCLEOTIDE SEQUENCE [LARGE SCALE GENOMIC DNA]</scope>
    <source>
        <strain evidence="2 3">MUCL2120</strain>
    </source>
</reference>
<evidence type="ECO:0000313" key="3">
    <source>
        <dbReference type="Proteomes" id="UP000297452"/>
    </source>
</evidence>
<feature type="compositionally biased region" description="Basic and acidic residues" evidence="1">
    <location>
        <begin position="12"/>
        <end position="25"/>
    </location>
</feature>
<keyword evidence="3" id="KW-1185">Reference proteome</keyword>
<dbReference type="EMBL" id="PQXJ01000089">
    <property type="protein sequence ID" value="TGO64349.1"/>
    <property type="molecule type" value="Genomic_DNA"/>
</dbReference>
<organism evidence="2 3">
    <name type="scientific">Botryotinia narcissicola</name>
    <dbReference type="NCBI Taxonomy" id="278944"/>
    <lineage>
        <taxon>Eukaryota</taxon>
        <taxon>Fungi</taxon>
        <taxon>Dikarya</taxon>
        <taxon>Ascomycota</taxon>
        <taxon>Pezizomycotina</taxon>
        <taxon>Leotiomycetes</taxon>
        <taxon>Helotiales</taxon>
        <taxon>Sclerotiniaceae</taxon>
        <taxon>Botryotinia</taxon>
    </lineage>
</organism>
<evidence type="ECO:0000256" key="1">
    <source>
        <dbReference type="SAM" id="MobiDB-lite"/>
    </source>
</evidence>
<feature type="region of interest" description="Disordered" evidence="1">
    <location>
        <begin position="1"/>
        <end position="27"/>
    </location>
</feature>
<dbReference type="Proteomes" id="UP000297452">
    <property type="component" value="Unassembled WGS sequence"/>
</dbReference>
<gene>
    <name evidence="2" type="ORF">BOTNAR_0089g00380</name>
</gene>
<protein>
    <submittedName>
        <fullName evidence="2">Uncharacterized protein</fullName>
    </submittedName>
</protein>
<sequence length="70" mass="7824">MNLVKSHPSTEYAREKGTEEKERKASPGGLNKVLAMWKDLLGWGGVSPYLGLCYGLGRWYYRTGSEALES</sequence>
<dbReference type="AlphaFoldDB" id="A0A4Z1IS67"/>